<sequence length="239" mass="26668">MFLIDIQPVMMWERSPSTCQTVYGTGKIAGSLTGGNWMSDTTYSHRILKTYGLLVDFEGKPRLKNVPSPLTGQKKAKETMEKWTQRVLGDEVSKVRVYRPARVKSDTLIASLTDTHDAKLVRDIVRGAVRKKSKSAKAKIEEIKVEHAAELRKRGATARELRKAHEEDLSGKLDDILAATAYLPLDDLQDLVVELGEDLSPSVRNWALALAPAKDADEVSVIDVLKQMLLRMDVLSKNK</sequence>
<proteinExistence type="predicted"/>
<organism evidence="1 2">
    <name type="scientific">Stenotrophomonas maltophilia</name>
    <name type="common">Pseudomonas maltophilia</name>
    <name type="synonym">Xanthomonas maltophilia</name>
    <dbReference type="NCBI Taxonomy" id="40324"/>
    <lineage>
        <taxon>Bacteria</taxon>
        <taxon>Pseudomonadati</taxon>
        <taxon>Pseudomonadota</taxon>
        <taxon>Gammaproteobacteria</taxon>
        <taxon>Lysobacterales</taxon>
        <taxon>Lysobacteraceae</taxon>
        <taxon>Stenotrophomonas</taxon>
        <taxon>Stenotrophomonas maltophilia group</taxon>
    </lineage>
</organism>
<name>A0A2R3Q2X7_STEMA</name>
<protein>
    <submittedName>
        <fullName evidence="1">Uncharacterized protein</fullName>
    </submittedName>
</protein>
<dbReference type="GeneID" id="93832504"/>
<gene>
    <name evidence="1" type="ORF">I5V89_12720</name>
</gene>
<dbReference type="OrthoDB" id="6045413at2"/>
<dbReference type="RefSeq" id="WP_024956731.1">
    <property type="nucleotide sequence ID" value="NZ_CP008838.1"/>
</dbReference>
<evidence type="ECO:0000313" key="2">
    <source>
        <dbReference type="Proteomes" id="UP000634179"/>
    </source>
</evidence>
<evidence type="ECO:0000313" key="1">
    <source>
        <dbReference type="EMBL" id="MBH1790735.1"/>
    </source>
</evidence>
<accession>A0A2R3Q2X7</accession>
<comment type="caution">
    <text evidence="1">The sequence shown here is derived from an EMBL/GenBank/DDBJ whole genome shotgun (WGS) entry which is preliminary data.</text>
</comment>
<reference evidence="1" key="1">
    <citation type="submission" date="2020-11" db="EMBL/GenBank/DDBJ databases">
        <title>Enhanced detection system for hospital associated transmission using whole genome sequencing surveillance.</title>
        <authorList>
            <person name="Harrison L.H."/>
            <person name="Van Tyne D."/>
            <person name="Marsh J.W."/>
            <person name="Griffith M.P."/>
            <person name="Snyder D.J."/>
            <person name="Cooper V.S."/>
            <person name="Mustapha M."/>
        </authorList>
    </citation>
    <scope>NUCLEOTIDE SEQUENCE</scope>
    <source>
        <strain evidence="1">STEN00053</strain>
    </source>
</reference>
<dbReference type="Proteomes" id="UP000634179">
    <property type="component" value="Unassembled WGS sequence"/>
</dbReference>
<dbReference type="EMBL" id="JADUOV010000008">
    <property type="protein sequence ID" value="MBH1790735.1"/>
    <property type="molecule type" value="Genomic_DNA"/>
</dbReference>
<dbReference type="AlphaFoldDB" id="A0A2R3Q2X7"/>